<comment type="caution">
    <text evidence="9">The sequence shown here is derived from an EMBL/GenBank/DDBJ whole genome shotgun (WGS) entry which is preliminary data.</text>
</comment>
<dbReference type="PANTHER" id="PTHR11730">
    <property type="entry name" value="AMMONIUM TRANSPORTER"/>
    <property type="match status" value="1"/>
</dbReference>
<comment type="subcellular location">
    <subcellularLocation>
        <location evidence="1">Membrane</location>
        <topology evidence="1">Multi-pass membrane protein</topology>
    </subcellularLocation>
</comment>
<dbReference type="InterPro" id="IPR024041">
    <property type="entry name" value="NH4_transpt_AmtB-like_dom"/>
</dbReference>
<keyword evidence="5 6" id="KW-0472">Membrane</keyword>
<dbReference type="Pfam" id="PF00909">
    <property type="entry name" value="Ammonium_transp"/>
    <property type="match status" value="1"/>
</dbReference>
<proteinExistence type="inferred from homology"/>
<keyword evidence="7" id="KW-0732">Signal</keyword>
<evidence type="ECO:0000256" key="7">
    <source>
        <dbReference type="SAM" id="SignalP"/>
    </source>
</evidence>
<evidence type="ECO:0000259" key="8">
    <source>
        <dbReference type="Pfam" id="PF00909"/>
    </source>
</evidence>
<dbReference type="PRINTS" id="PR00342">
    <property type="entry name" value="RHESUSRHD"/>
</dbReference>
<keyword evidence="4 6" id="KW-1133">Transmembrane helix</keyword>
<dbReference type="Gene3D" id="1.10.3430.10">
    <property type="entry name" value="Ammonium transporter AmtB like domains"/>
    <property type="match status" value="1"/>
</dbReference>
<feature type="transmembrane region" description="Helical" evidence="6">
    <location>
        <begin position="180"/>
        <end position="199"/>
    </location>
</feature>
<name>A0ABR0ALS9_9CRUS</name>
<feature type="transmembrane region" description="Helical" evidence="6">
    <location>
        <begin position="345"/>
        <end position="364"/>
    </location>
</feature>
<evidence type="ECO:0000256" key="6">
    <source>
        <dbReference type="SAM" id="Phobius"/>
    </source>
</evidence>
<evidence type="ECO:0000256" key="2">
    <source>
        <dbReference type="ARBA" id="ARBA00011036"/>
    </source>
</evidence>
<sequence length="454" mass="49585">MHFTMENGSFALCAIFLELALCWAFAMFVDYTGESIGIVVESDLDRVRGTHTRDHLSSIYYYMFQDVHLTMVIGFGFLGTFLKRYGYSSAVPNLLIAAVTLQWATLCQGFFQMQRGKIHVSITNLLHADFATLTTFISFGAVLELTTPIQLIVMVICEVFIFAANEYISLDILKISDVGVSMLVHVFGAYFGLMVSCVLRNNRPEKESVCITLPTPDLFSVMGTIFLWLFWPTLNASLAQGDAQHRAVINTYYSLAASSVVTLAIGLSSFVDKKQQFFTVHIQNSTLAGGVAIGTAADMMIHPFGAIIVGSIAGLVSILGMVYLTVGSRINRKFGIRDPCGIHNLHGLSGLIAAFVGAIAAALATEKNYNYSLYRQFPARTPMGKTLDYWDLQYHVENVQPGVGRSALCQGAYQIAALGTTLAFAVVGGLVTGLILQLPFFNQAGRNAFTDDEP</sequence>
<reference evidence="9 10" key="1">
    <citation type="journal article" date="2023" name="Nucleic Acids Res.">
        <title>The hologenome of Daphnia magna reveals possible DNA methylation and microbiome-mediated evolution of the host genome.</title>
        <authorList>
            <person name="Chaturvedi A."/>
            <person name="Li X."/>
            <person name="Dhandapani V."/>
            <person name="Marshall H."/>
            <person name="Kissane S."/>
            <person name="Cuenca-Cambronero M."/>
            <person name="Asole G."/>
            <person name="Calvet F."/>
            <person name="Ruiz-Romero M."/>
            <person name="Marangio P."/>
            <person name="Guigo R."/>
            <person name="Rago D."/>
            <person name="Mirbahai L."/>
            <person name="Eastwood N."/>
            <person name="Colbourne J.K."/>
            <person name="Zhou J."/>
            <person name="Mallon E."/>
            <person name="Orsini L."/>
        </authorList>
    </citation>
    <scope>NUCLEOTIDE SEQUENCE [LARGE SCALE GENOMIC DNA]</scope>
    <source>
        <strain evidence="9">LRV0_1</strain>
    </source>
</reference>
<comment type="similarity">
    <text evidence="2">Belongs to the ammonium transporter (TC 2.A.49) family. Rh subfamily.</text>
</comment>
<evidence type="ECO:0000313" key="10">
    <source>
        <dbReference type="Proteomes" id="UP001234178"/>
    </source>
</evidence>
<keyword evidence="3 6" id="KW-0812">Transmembrane</keyword>
<protein>
    <recommendedName>
        <fullName evidence="8">Ammonium transporter AmtB-like domain-containing protein</fullName>
    </recommendedName>
</protein>
<feature type="signal peptide" evidence="7">
    <location>
        <begin position="1"/>
        <end position="26"/>
    </location>
</feature>
<dbReference type="Proteomes" id="UP001234178">
    <property type="component" value="Unassembled WGS sequence"/>
</dbReference>
<evidence type="ECO:0000256" key="1">
    <source>
        <dbReference type="ARBA" id="ARBA00004141"/>
    </source>
</evidence>
<dbReference type="InterPro" id="IPR029020">
    <property type="entry name" value="Ammonium/urea_transptr"/>
</dbReference>
<gene>
    <name evidence="9" type="ORF">OUZ56_015088</name>
</gene>
<feature type="transmembrane region" description="Helical" evidence="6">
    <location>
        <begin position="150"/>
        <end position="168"/>
    </location>
</feature>
<organism evidence="9 10">
    <name type="scientific">Daphnia magna</name>
    <dbReference type="NCBI Taxonomy" id="35525"/>
    <lineage>
        <taxon>Eukaryota</taxon>
        <taxon>Metazoa</taxon>
        <taxon>Ecdysozoa</taxon>
        <taxon>Arthropoda</taxon>
        <taxon>Crustacea</taxon>
        <taxon>Branchiopoda</taxon>
        <taxon>Diplostraca</taxon>
        <taxon>Cladocera</taxon>
        <taxon>Anomopoda</taxon>
        <taxon>Daphniidae</taxon>
        <taxon>Daphnia</taxon>
    </lineage>
</organism>
<dbReference type="EMBL" id="JAOYFB010000038">
    <property type="protein sequence ID" value="KAK4026062.1"/>
    <property type="molecule type" value="Genomic_DNA"/>
</dbReference>
<feature type="domain" description="Ammonium transporter AmtB-like" evidence="8">
    <location>
        <begin position="52"/>
        <end position="439"/>
    </location>
</feature>
<dbReference type="InterPro" id="IPR002229">
    <property type="entry name" value="RhesusRHD"/>
</dbReference>
<evidence type="ECO:0000313" key="9">
    <source>
        <dbReference type="EMBL" id="KAK4026062.1"/>
    </source>
</evidence>
<feature type="transmembrane region" description="Helical" evidence="6">
    <location>
        <begin position="412"/>
        <end position="436"/>
    </location>
</feature>
<evidence type="ECO:0000256" key="3">
    <source>
        <dbReference type="ARBA" id="ARBA00022692"/>
    </source>
</evidence>
<accession>A0ABR0ALS9</accession>
<feature type="transmembrane region" description="Helical" evidence="6">
    <location>
        <begin position="251"/>
        <end position="271"/>
    </location>
</feature>
<feature type="transmembrane region" description="Helical" evidence="6">
    <location>
        <begin position="59"/>
        <end position="82"/>
    </location>
</feature>
<dbReference type="SUPFAM" id="SSF111352">
    <property type="entry name" value="Ammonium transporter"/>
    <property type="match status" value="1"/>
</dbReference>
<feature type="transmembrane region" description="Helical" evidence="6">
    <location>
        <begin position="303"/>
        <end position="324"/>
    </location>
</feature>
<evidence type="ECO:0000256" key="4">
    <source>
        <dbReference type="ARBA" id="ARBA00022989"/>
    </source>
</evidence>
<feature type="chain" id="PRO_5046852245" description="Ammonium transporter AmtB-like domain-containing protein" evidence="7">
    <location>
        <begin position="27"/>
        <end position="454"/>
    </location>
</feature>
<evidence type="ECO:0000256" key="5">
    <source>
        <dbReference type="ARBA" id="ARBA00023136"/>
    </source>
</evidence>
<keyword evidence="10" id="KW-1185">Reference proteome</keyword>
<dbReference type="PANTHER" id="PTHR11730:SF60">
    <property type="entry name" value="RH50, ISOFORM D"/>
    <property type="match status" value="1"/>
</dbReference>
<feature type="transmembrane region" description="Helical" evidence="6">
    <location>
        <begin position="211"/>
        <end position="231"/>
    </location>
</feature>